<accession>A0A2K2U474</accession>
<dbReference type="PROSITE" id="PS51186">
    <property type="entry name" value="GNAT"/>
    <property type="match status" value="1"/>
</dbReference>
<reference evidence="2 3" key="1">
    <citation type="journal article" date="2018" name="Int. J. Syst. Evol. Microbiol.">
        <title>Rubneribacter badeniensis gen. nov., sp. nov. and Enteroscipio rubneri gen. nov., sp. nov., new members of the Eggerthellaceae isolated from human faeces.</title>
        <authorList>
            <person name="Danylec N."/>
            <person name="Gobl A."/>
            <person name="Stoll D.A."/>
            <person name="Hetzer B."/>
            <person name="Kulling S.E."/>
            <person name="Huch M."/>
        </authorList>
    </citation>
    <scope>NUCLEOTIDE SEQUENCE [LARGE SCALE GENOMIC DNA]</scope>
    <source>
        <strain evidence="2 3">ResAG-85</strain>
    </source>
</reference>
<sequence>MDSSETRKYFVRKATESDQPDIARLACEAGMGELTPRGRSYIATDGSRTLGFVRVVQIEGKHFVEPIVVDASVRRLGIGSKLMEYIQQRYEVLRFVARGNAVPFYESLGCKRTIWSEIASIISSDCLHCPDFDSCNPIPMELLQHSKRPQSGWA</sequence>
<proteinExistence type="predicted"/>
<evidence type="ECO:0000313" key="3">
    <source>
        <dbReference type="Proteomes" id="UP000236488"/>
    </source>
</evidence>
<protein>
    <submittedName>
        <fullName evidence="2">N-acetyltransferase</fullName>
    </submittedName>
</protein>
<gene>
    <name evidence="2" type="ORF">C2L80_08340</name>
</gene>
<dbReference type="CDD" id="cd04301">
    <property type="entry name" value="NAT_SF"/>
    <property type="match status" value="1"/>
</dbReference>
<dbReference type="Proteomes" id="UP000236488">
    <property type="component" value="Unassembled WGS sequence"/>
</dbReference>
<dbReference type="InterPro" id="IPR000182">
    <property type="entry name" value="GNAT_dom"/>
</dbReference>
<organism evidence="2 3">
    <name type="scientific">Rubneribacter badeniensis</name>
    <dbReference type="NCBI Taxonomy" id="2070688"/>
    <lineage>
        <taxon>Bacteria</taxon>
        <taxon>Bacillati</taxon>
        <taxon>Actinomycetota</taxon>
        <taxon>Coriobacteriia</taxon>
        <taxon>Eggerthellales</taxon>
        <taxon>Eggerthellaceae</taxon>
        <taxon>Rubneribacter</taxon>
    </lineage>
</organism>
<feature type="domain" description="N-acetyltransferase" evidence="1">
    <location>
        <begin position="1"/>
        <end position="145"/>
    </location>
</feature>
<keyword evidence="2" id="KW-0808">Transferase</keyword>
<dbReference type="AlphaFoldDB" id="A0A2K2U474"/>
<dbReference type="EMBL" id="PPEL01000047">
    <property type="protein sequence ID" value="PNV65101.1"/>
    <property type="molecule type" value="Genomic_DNA"/>
</dbReference>
<evidence type="ECO:0000259" key="1">
    <source>
        <dbReference type="PROSITE" id="PS51186"/>
    </source>
</evidence>
<dbReference type="SUPFAM" id="SSF55729">
    <property type="entry name" value="Acyl-CoA N-acyltransferases (Nat)"/>
    <property type="match status" value="1"/>
</dbReference>
<evidence type="ECO:0000313" key="2">
    <source>
        <dbReference type="EMBL" id="PNV65101.1"/>
    </source>
</evidence>
<comment type="caution">
    <text evidence="2">The sequence shown here is derived from an EMBL/GenBank/DDBJ whole genome shotgun (WGS) entry which is preliminary data.</text>
</comment>
<keyword evidence="3" id="KW-1185">Reference proteome</keyword>
<dbReference type="Pfam" id="PF13508">
    <property type="entry name" value="Acetyltransf_7"/>
    <property type="match status" value="1"/>
</dbReference>
<name>A0A2K2U474_9ACTN</name>
<dbReference type="GO" id="GO:0016747">
    <property type="term" value="F:acyltransferase activity, transferring groups other than amino-acyl groups"/>
    <property type="evidence" value="ECO:0007669"/>
    <property type="project" value="InterPro"/>
</dbReference>
<dbReference type="Gene3D" id="3.40.630.30">
    <property type="match status" value="1"/>
</dbReference>
<dbReference type="RefSeq" id="WP_092197553.1">
    <property type="nucleotide sequence ID" value="NZ_PPEL01000047.1"/>
</dbReference>
<dbReference type="InterPro" id="IPR016181">
    <property type="entry name" value="Acyl_CoA_acyltransferase"/>
</dbReference>